<dbReference type="AlphaFoldDB" id="A0A8S1T6Z6"/>
<proteinExistence type="predicted"/>
<gene>
    <name evidence="1" type="ORF">POCTA_138.1.T0200312</name>
</gene>
<organism evidence="1 2">
    <name type="scientific">Paramecium octaurelia</name>
    <dbReference type="NCBI Taxonomy" id="43137"/>
    <lineage>
        <taxon>Eukaryota</taxon>
        <taxon>Sar</taxon>
        <taxon>Alveolata</taxon>
        <taxon>Ciliophora</taxon>
        <taxon>Intramacronucleata</taxon>
        <taxon>Oligohymenophorea</taxon>
        <taxon>Peniculida</taxon>
        <taxon>Parameciidae</taxon>
        <taxon>Paramecium</taxon>
    </lineage>
</organism>
<reference evidence="1" key="1">
    <citation type="submission" date="2021-01" db="EMBL/GenBank/DDBJ databases">
        <authorList>
            <consortium name="Genoscope - CEA"/>
            <person name="William W."/>
        </authorList>
    </citation>
    <scope>NUCLEOTIDE SEQUENCE</scope>
</reference>
<evidence type="ECO:0000313" key="2">
    <source>
        <dbReference type="Proteomes" id="UP000683925"/>
    </source>
</evidence>
<evidence type="ECO:0000313" key="1">
    <source>
        <dbReference type="EMBL" id="CAD8148013.1"/>
    </source>
</evidence>
<accession>A0A8S1T6Z6</accession>
<dbReference type="EMBL" id="CAJJDP010000020">
    <property type="protein sequence ID" value="CAD8148013.1"/>
    <property type="molecule type" value="Genomic_DNA"/>
</dbReference>
<comment type="caution">
    <text evidence="1">The sequence shown here is derived from an EMBL/GenBank/DDBJ whole genome shotgun (WGS) entry which is preliminary data.</text>
</comment>
<protein>
    <submittedName>
        <fullName evidence="1">Uncharacterized protein</fullName>
    </submittedName>
</protein>
<dbReference type="Proteomes" id="UP000683925">
    <property type="component" value="Unassembled WGS sequence"/>
</dbReference>
<name>A0A8S1T6Z6_PAROT</name>
<keyword evidence="2" id="KW-1185">Reference proteome</keyword>
<sequence>MKQLIQVDDKKIISHTANLDLLRTAKKYNVGNKHTFVINQWELRRNGQIPLPHLNILPQFLQILMPSFFYYDYKIFISTKFLIFLLKFMQSSLQQ</sequence>